<dbReference type="RefSeq" id="WP_056948326.1">
    <property type="nucleotide sequence ID" value="NZ_AZEE01000029.1"/>
</dbReference>
<keyword evidence="3" id="KW-0378">Hydrolase</keyword>
<dbReference type="PANTHER" id="PTHR47053:SF1">
    <property type="entry name" value="MUREIN DD-ENDOPEPTIDASE MEPH-RELATED"/>
    <property type="match status" value="1"/>
</dbReference>
<gene>
    <name evidence="7" type="ORF">FD04_GL001408</name>
</gene>
<evidence type="ECO:0000256" key="2">
    <source>
        <dbReference type="ARBA" id="ARBA00022670"/>
    </source>
</evidence>
<dbReference type="Proteomes" id="UP000051160">
    <property type="component" value="Unassembled WGS sequence"/>
</dbReference>
<keyword evidence="4" id="KW-0788">Thiol protease</keyword>
<dbReference type="Gene3D" id="3.90.1720.10">
    <property type="entry name" value="endopeptidase domain like (from Nostoc punctiforme)"/>
    <property type="match status" value="1"/>
</dbReference>
<organism evidence="7 8">
    <name type="scientific">Secundilactobacillus odoratitofui DSM 19909 = JCM 15043</name>
    <dbReference type="NCBI Taxonomy" id="1423776"/>
    <lineage>
        <taxon>Bacteria</taxon>
        <taxon>Bacillati</taxon>
        <taxon>Bacillota</taxon>
        <taxon>Bacilli</taxon>
        <taxon>Lactobacillales</taxon>
        <taxon>Lactobacillaceae</taxon>
        <taxon>Secundilactobacillus</taxon>
    </lineage>
</organism>
<feature type="chain" id="PRO_5006407465" evidence="5">
    <location>
        <begin position="31"/>
        <end position="245"/>
    </location>
</feature>
<dbReference type="GO" id="GO:0006508">
    <property type="term" value="P:proteolysis"/>
    <property type="evidence" value="ECO:0007669"/>
    <property type="project" value="UniProtKB-KW"/>
</dbReference>
<evidence type="ECO:0000313" key="8">
    <source>
        <dbReference type="Proteomes" id="UP000051160"/>
    </source>
</evidence>
<name>A0A0R1LNH9_9LACO</name>
<protein>
    <submittedName>
        <fullName evidence="7">D-alanyl-D-alanine carboxypeptidase</fullName>
    </submittedName>
</protein>
<dbReference type="InterPro" id="IPR051202">
    <property type="entry name" value="Peptidase_C40"/>
</dbReference>
<dbReference type="PANTHER" id="PTHR47053">
    <property type="entry name" value="MUREIN DD-ENDOPEPTIDASE MEPH-RELATED"/>
    <property type="match status" value="1"/>
</dbReference>
<comment type="caution">
    <text evidence="7">The sequence shown here is derived from an EMBL/GenBank/DDBJ whole genome shotgun (WGS) entry which is preliminary data.</text>
</comment>
<feature type="domain" description="NlpC/P60" evidence="6">
    <location>
        <begin position="123"/>
        <end position="243"/>
    </location>
</feature>
<keyword evidence="5" id="KW-0732">Signal</keyword>
<dbReference type="OrthoDB" id="1654978at2"/>
<evidence type="ECO:0000256" key="1">
    <source>
        <dbReference type="ARBA" id="ARBA00007074"/>
    </source>
</evidence>
<dbReference type="STRING" id="1423776.FD04_GL001408"/>
<dbReference type="EMBL" id="AZEE01000029">
    <property type="protein sequence ID" value="KRK97389.1"/>
    <property type="molecule type" value="Genomic_DNA"/>
</dbReference>
<dbReference type="SUPFAM" id="SSF54001">
    <property type="entry name" value="Cysteine proteinases"/>
    <property type="match status" value="1"/>
</dbReference>
<proteinExistence type="inferred from homology"/>
<evidence type="ECO:0000259" key="6">
    <source>
        <dbReference type="PROSITE" id="PS51935"/>
    </source>
</evidence>
<evidence type="ECO:0000256" key="5">
    <source>
        <dbReference type="SAM" id="SignalP"/>
    </source>
</evidence>
<dbReference type="GO" id="GO:0004180">
    <property type="term" value="F:carboxypeptidase activity"/>
    <property type="evidence" value="ECO:0007669"/>
    <property type="project" value="UniProtKB-KW"/>
</dbReference>
<dbReference type="InterPro" id="IPR038765">
    <property type="entry name" value="Papain-like_cys_pep_sf"/>
</dbReference>
<reference evidence="7 8" key="1">
    <citation type="journal article" date="2015" name="Genome Announc.">
        <title>Expanding the biotechnology potential of lactobacilli through comparative genomics of 213 strains and associated genera.</title>
        <authorList>
            <person name="Sun Z."/>
            <person name="Harris H.M."/>
            <person name="McCann A."/>
            <person name="Guo C."/>
            <person name="Argimon S."/>
            <person name="Zhang W."/>
            <person name="Yang X."/>
            <person name="Jeffery I.B."/>
            <person name="Cooney J.C."/>
            <person name="Kagawa T.F."/>
            <person name="Liu W."/>
            <person name="Song Y."/>
            <person name="Salvetti E."/>
            <person name="Wrobel A."/>
            <person name="Rasinkangas P."/>
            <person name="Parkhill J."/>
            <person name="Rea M.C."/>
            <person name="O'Sullivan O."/>
            <person name="Ritari J."/>
            <person name="Douillard F.P."/>
            <person name="Paul Ross R."/>
            <person name="Yang R."/>
            <person name="Briner A.E."/>
            <person name="Felis G.E."/>
            <person name="de Vos W.M."/>
            <person name="Barrangou R."/>
            <person name="Klaenhammer T.R."/>
            <person name="Caufield P.W."/>
            <person name="Cui Y."/>
            <person name="Zhang H."/>
            <person name="O'Toole P.W."/>
        </authorList>
    </citation>
    <scope>NUCLEOTIDE SEQUENCE [LARGE SCALE GENOMIC DNA]</scope>
    <source>
        <strain evidence="7 8">DSM 19909</strain>
    </source>
</reference>
<dbReference type="GO" id="GO:0008234">
    <property type="term" value="F:cysteine-type peptidase activity"/>
    <property type="evidence" value="ECO:0007669"/>
    <property type="project" value="UniProtKB-KW"/>
</dbReference>
<evidence type="ECO:0000256" key="3">
    <source>
        <dbReference type="ARBA" id="ARBA00022801"/>
    </source>
</evidence>
<sequence>MVVHRKQMRIGVLLILSLALFFVFGTRAQAATSATLVSQSNMTAKTYVRKSTAGGTYNLTVSGSSVTFSKKTHSLANYPKTTWEATKKMYLKKANGVTYLYYYISNKGNTVHGWIWHGYLKAGATATTVLGYAKKELGKPYSYGGNGPSAFDCSGLTSYVFKKAADKTLPRTAQSQYNTYAHVSSSKLRDGDLAFFGGSTSSISHVGIVVGGGKMIDAQNYGVITEAISAPWWHLVGYARPMTLS</sequence>
<keyword evidence="2" id="KW-0645">Protease</keyword>
<dbReference type="InterPro" id="IPR000064">
    <property type="entry name" value="NLP_P60_dom"/>
</dbReference>
<dbReference type="PATRIC" id="fig|1423776.4.peg.1427"/>
<keyword evidence="8" id="KW-1185">Reference proteome</keyword>
<evidence type="ECO:0000313" key="7">
    <source>
        <dbReference type="EMBL" id="KRK97389.1"/>
    </source>
</evidence>
<dbReference type="PROSITE" id="PS51935">
    <property type="entry name" value="NLPC_P60"/>
    <property type="match status" value="1"/>
</dbReference>
<dbReference type="AlphaFoldDB" id="A0A0R1LNH9"/>
<accession>A0A0R1LNH9</accession>
<comment type="similarity">
    <text evidence="1">Belongs to the peptidase C40 family.</text>
</comment>
<dbReference type="Pfam" id="PF00877">
    <property type="entry name" value="NLPC_P60"/>
    <property type="match status" value="1"/>
</dbReference>
<feature type="signal peptide" evidence="5">
    <location>
        <begin position="1"/>
        <end position="30"/>
    </location>
</feature>
<evidence type="ECO:0000256" key="4">
    <source>
        <dbReference type="ARBA" id="ARBA00022807"/>
    </source>
</evidence>
<keyword evidence="7" id="KW-0121">Carboxypeptidase</keyword>